<evidence type="ECO:0000313" key="1">
    <source>
        <dbReference type="EMBL" id="EGT31751.1"/>
    </source>
</evidence>
<reference evidence="2" key="1">
    <citation type="submission" date="2011-07" db="EMBL/GenBank/DDBJ databases">
        <authorList>
            <consortium name="Caenorhabditis brenneri Sequencing and Analysis Consortium"/>
            <person name="Wilson R.K."/>
        </authorList>
    </citation>
    <scope>NUCLEOTIDE SEQUENCE [LARGE SCALE GENOMIC DNA]</scope>
    <source>
        <strain evidence="2">PB2801</strain>
    </source>
</reference>
<evidence type="ECO:0000313" key="2">
    <source>
        <dbReference type="Proteomes" id="UP000008068"/>
    </source>
</evidence>
<protein>
    <submittedName>
        <fullName evidence="1">Uncharacterized protein</fullName>
    </submittedName>
</protein>
<dbReference type="HOGENOM" id="CLU_2778102_0_0_1"/>
<keyword evidence="2" id="KW-1185">Reference proteome</keyword>
<proteinExistence type="predicted"/>
<name>G0NID2_CAEBE</name>
<sequence>MREILFKSPVFEKCSLSLFVPIDVSAFEQEFGEAVRGRPSTFHHPIPNSNEYFEIILNEQKIEIARKIG</sequence>
<gene>
    <name evidence="1" type="ORF">CAEBREN_25983</name>
</gene>
<organism evidence="2">
    <name type="scientific">Caenorhabditis brenneri</name>
    <name type="common">Nematode worm</name>
    <dbReference type="NCBI Taxonomy" id="135651"/>
    <lineage>
        <taxon>Eukaryota</taxon>
        <taxon>Metazoa</taxon>
        <taxon>Ecdysozoa</taxon>
        <taxon>Nematoda</taxon>
        <taxon>Chromadorea</taxon>
        <taxon>Rhabditida</taxon>
        <taxon>Rhabditina</taxon>
        <taxon>Rhabditomorpha</taxon>
        <taxon>Rhabditoidea</taxon>
        <taxon>Rhabditidae</taxon>
        <taxon>Peloderinae</taxon>
        <taxon>Caenorhabditis</taxon>
    </lineage>
</organism>
<dbReference type="InParanoid" id="G0NID2"/>
<dbReference type="AlphaFoldDB" id="G0NID2"/>
<dbReference type="EMBL" id="GL379889">
    <property type="protein sequence ID" value="EGT31751.1"/>
    <property type="molecule type" value="Genomic_DNA"/>
</dbReference>
<dbReference type="Proteomes" id="UP000008068">
    <property type="component" value="Unassembled WGS sequence"/>
</dbReference>
<accession>G0NID2</accession>